<gene>
    <name evidence="3" type="ORF">Tco_0821957</name>
</gene>
<dbReference type="InterPro" id="IPR036397">
    <property type="entry name" value="RNaseH_sf"/>
</dbReference>
<evidence type="ECO:0000313" key="3">
    <source>
        <dbReference type="EMBL" id="GJT00788.1"/>
    </source>
</evidence>
<keyword evidence="4" id="KW-1185">Reference proteome</keyword>
<keyword evidence="3" id="KW-0808">Transferase</keyword>
<dbReference type="PROSITE" id="PS50994">
    <property type="entry name" value="INTEGRASE"/>
    <property type="match status" value="1"/>
</dbReference>
<dbReference type="Proteomes" id="UP001151760">
    <property type="component" value="Unassembled WGS sequence"/>
</dbReference>
<dbReference type="PANTHER" id="PTHR48475">
    <property type="entry name" value="RIBONUCLEASE H"/>
    <property type="match status" value="1"/>
</dbReference>
<accession>A0ABQ5AEP2</accession>
<dbReference type="InterPro" id="IPR001584">
    <property type="entry name" value="Integrase_cat-core"/>
</dbReference>
<evidence type="ECO:0000256" key="1">
    <source>
        <dbReference type="SAM" id="MobiDB-lite"/>
    </source>
</evidence>
<feature type="compositionally biased region" description="Polar residues" evidence="1">
    <location>
        <begin position="1"/>
        <end position="10"/>
    </location>
</feature>
<comment type="caution">
    <text evidence="3">The sequence shown here is derived from an EMBL/GenBank/DDBJ whole genome shotgun (WGS) entry which is preliminary data.</text>
</comment>
<dbReference type="Gene3D" id="3.30.70.270">
    <property type="match status" value="1"/>
</dbReference>
<dbReference type="InterPro" id="IPR012337">
    <property type="entry name" value="RNaseH-like_sf"/>
</dbReference>
<proteinExistence type="predicted"/>
<dbReference type="Gene3D" id="3.10.10.10">
    <property type="entry name" value="HIV Type 1 Reverse Transcriptase, subunit A, domain 1"/>
    <property type="match status" value="1"/>
</dbReference>
<reference evidence="3" key="1">
    <citation type="journal article" date="2022" name="Int. J. Mol. Sci.">
        <title>Draft Genome of Tanacetum Coccineum: Genomic Comparison of Closely Related Tanacetum-Family Plants.</title>
        <authorList>
            <person name="Yamashiro T."/>
            <person name="Shiraishi A."/>
            <person name="Nakayama K."/>
            <person name="Satake H."/>
        </authorList>
    </citation>
    <scope>NUCLEOTIDE SEQUENCE</scope>
</reference>
<name>A0ABQ5AEP2_9ASTR</name>
<dbReference type="GO" id="GO:0003964">
    <property type="term" value="F:RNA-directed DNA polymerase activity"/>
    <property type="evidence" value="ECO:0007669"/>
    <property type="project" value="UniProtKB-KW"/>
</dbReference>
<keyword evidence="3" id="KW-0695">RNA-directed DNA polymerase</keyword>
<evidence type="ECO:0000259" key="2">
    <source>
        <dbReference type="PROSITE" id="PS50994"/>
    </source>
</evidence>
<feature type="region of interest" description="Disordered" evidence="1">
    <location>
        <begin position="1"/>
        <end position="41"/>
    </location>
</feature>
<sequence>MNSGEVMTSNREAKEDGQAPDRNKAHSRRSSKIGRITNHERRHTTCWHSNPIKNTEAEEDEEKIAFHTSQGVFYYTKMPFGLKNVGAKYQRLVDKAFKKQIAYSCHTDTIPKEAEGSAKPQWKASKLKQIPIRVSGKIATFLQNSKELHKEKWFPMDDGHRGSIPRNETVHHKTPNAYCSKAKRRADHVPLYGERSNQRSVNRKRLTANASLLCQPCTTNSGNQLQLNEKISTRSGAFDVNYRPRTSIYGQILADFIAERPEEDGPPLGIPVEEEIPEPFEFSASNNEAEYEALVAGLRIAEQMGPLQAEYVVREIHEGSCSMHSGPRFGLPGEIVSDNGKQFRDNPFKDQCDKLNIRKRCASVKHLQTNELVERANRSLGEGIKARLDAGSKNWIEEMSHVLWAHRTMIKTSNGDTPLSLTYSTEAVIPVEIV</sequence>
<evidence type="ECO:0000313" key="4">
    <source>
        <dbReference type="Proteomes" id="UP001151760"/>
    </source>
</evidence>
<dbReference type="InterPro" id="IPR043128">
    <property type="entry name" value="Rev_trsase/Diguanyl_cyclase"/>
</dbReference>
<dbReference type="EMBL" id="BQNB010012223">
    <property type="protein sequence ID" value="GJT00788.1"/>
    <property type="molecule type" value="Genomic_DNA"/>
</dbReference>
<dbReference type="InterPro" id="IPR043502">
    <property type="entry name" value="DNA/RNA_pol_sf"/>
</dbReference>
<dbReference type="SUPFAM" id="SSF53098">
    <property type="entry name" value="Ribonuclease H-like"/>
    <property type="match status" value="1"/>
</dbReference>
<feature type="compositionally biased region" description="Basic and acidic residues" evidence="1">
    <location>
        <begin position="11"/>
        <end position="24"/>
    </location>
</feature>
<protein>
    <submittedName>
        <fullName evidence="3">Reverse transcriptase domain-containing protein</fullName>
    </submittedName>
</protein>
<organism evidence="3 4">
    <name type="scientific">Tanacetum coccineum</name>
    <dbReference type="NCBI Taxonomy" id="301880"/>
    <lineage>
        <taxon>Eukaryota</taxon>
        <taxon>Viridiplantae</taxon>
        <taxon>Streptophyta</taxon>
        <taxon>Embryophyta</taxon>
        <taxon>Tracheophyta</taxon>
        <taxon>Spermatophyta</taxon>
        <taxon>Magnoliopsida</taxon>
        <taxon>eudicotyledons</taxon>
        <taxon>Gunneridae</taxon>
        <taxon>Pentapetalae</taxon>
        <taxon>asterids</taxon>
        <taxon>campanulids</taxon>
        <taxon>Asterales</taxon>
        <taxon>Asteraceae</taxon>
        <taxon>Asteroideae</taxon>
        <taxon>Anthemideae</taxon>
        <taxon>Anthemidinae</taxon>
        <taxon>Tanacetum</taxon>
    </lineage>
</organism>
<dbReference type="SUPFAM" id="SSF56672">
    <property type="entry name" value="DNA/RNA polymerases"/>
    <property type="match status" value="1"/>
</dbReference>
<feature type="domain" description="Integrase catalytic" evidence="2">
    <location>
        <begin position="240"/>
        <end position="434"/>
    </location>
</feature>
<keyword evidence="3" id="KW-0548">Nucleotidyltransferase</keyword>
<dbReference type="Gene3D" id="3.30.420.10">
    <property type="entry name" value="Ribonuclease H-like superfamily/Ribonuclease H"/>
    <property type="match status" value="1"/>
</dbReference>
<dbReference type="PANTHER" id="PTHR48475:SF2">
    <property type="entry name" value="RIBONUCLEASE H"/>
    <property type="match status" value="1"/>
</dbReference>
<reference evidence="3" key="2">
    <citation type="submission" date="2022-01" db="EMBL/GenBank/DDBJ databases">
        <authorList>
            <person name="Yamashiro T."/>
            <person name="Shiraishi A."/>
            <person name="Satake H."/>
            <person name="Nakayama K."/>
        </authorList>
    </citation>
    <scope>NUCLEOTIDE SEQUENCE</scope>
</reference>